<dbReference type="AlphaFoldDB" id="A0A561UN53"/>
<proteinExistence type="predicted"/>
<dbReference type="Gene3D" id="1.20.120.450">
    <property type="entry name" value="dinb family like domain"/>
    <property type="match status" value="1"/>
</dbReference>
<comment type="caution">
    <text evidence="4">The sequence shown here is derived from an EMBL/GenBank/DDBJ whole genome shotgun (WGS) entry which is preliminary data.</text>
</comment>
<evidence type="ECO:0000256" key="1">
    <source>
        <dbReference type="SAM" id="MobiDB-lite"/>
    </source>
</evidence>
<reference evidence="4 5" key="1">
    <citation type="submission" date="2019-06" db="EMBL/GenBank/DDBJ databases">
        <title>Sequencing the genomes of 1000 actinobacteria strains.</title>
        <authorList>
            <person name="Klenk H.-P."/>
        </authorList>
    </citation>
    <scope>NUCLEOTIDE SEQUENCE [LARGE SCALE GENOMIC DNA]</scope>
    <source>
        <strain evidence="4 5">DSM 44826</strain>
    </source>
</reference>
<dbReference type="PANTHER" id="PTHR40758">
    <property type="entry name" value="CONSERVED PROTEIN"/>
    <property type="match status" value="1"/>
</dbReference>
<evidence type="ECO:0000313" key="5">
    <source>
        <dbReference type="Proteomes" id="UP000317940"/>
    </source>
</evidence>
<feature type="domain" description="Mycothiol-dependent maleylpyruvate isomerase metal-binding" evidence="3">
    <location>
        <begin position="10"/>
        <end position="154"/>
    </location>
</feature>
<dbReference type="InterPro" id="IPR017517">
    <property type="entry name" value="Maleyloyr_isom"/>
</dbReference>
<dbReference type="InterPro" id="IPR034660">
    <property type="entry name" value="DinB/YfiT-like"/>
</dbReference>
<dbReference type="InterPro" id="IPR024344">
    <property type="entry name" value="MDMPI_metal-binding"/>
</dbReference>
<feature type="region of interest" description="Disordered" evidence="1">
    <location>
        <begin position="63"/>
        <end position="100"/>
    </location>
</feature>
<evidence type="ECO:0000259" key="2">
    <source>
        <dbReference type="Pfam" id="PF07398"/>
    </source>
</evidence>
<gene>
    <name evidence="4" type="ORF">FHX73_114673</name>
</gene>
<dbReference type="GO" id="GO:0046872">
    <property type="term" value="F:metal ion binding"/>
    <property type="evidence" value="ECO:0007669"/>
    <property type="project" value="InterPro"/>
</dbReference>
<dbReference type="NCBIfam" id="TIGR03083">
    <property type="entry name" value="maleylpyruvate isomerase family mycothiol-dependent enzyme"/>
    <property type="match status" value="1"/>
</dbReference>
<dbReference type="Pfam" id="PF07398">
    <property type="entry name" value="MDMPI_C"/>
    <property type="match status" value="1"/>
</dbReference>
<accession>A0A561UN53</accession>
<keyword evidence="5" id="KW-1185">Reference proteome</keyword>
<dbReference type="SUPFAM" id="SSF55718">
    <property type="entry name" value="SCP-like"/>
    <property type="match status" value="1"/>
</dbReference>
<dbReference type="GO" id="GO:0005886">
    <property type="term" value="C:plasma membrane"/>
    <property type="evidence" value="ECO:0007669"/>
    <property type="project" value="TreeGrafter"/>
</dbReference>
<dbReference type="InterPro" id="IPR010872">
    <property type="entry name" value="MDMPI_C-term_domain"/>
</dbReference>
<feature type="compositionally biased region" description="Basic and acidic residues" evidence="1">
    <location>
        <begin position="63"/>
        <end position="74"/>
    </location>
</feature>
<dbReference type="Pfam" id="PF11716">
    <property type="entry name" value="MDMPI_N"/>
    <property type="match status" value="1"/>
</dbReference>
<dbReference type="InterPro" id="IPR036527">
    <property type="entry name" value="SCP2_sterol-bd_dom_sf"/>
</dbReference>
<dbReference type="PANTHER" id="PTHR40758:SF1">
    <property type="entry name" value="CONSERVED PROTEIN"/>
    <property type="match status" value="1"/>
</dbReference>
<dbReference type="SUPFAM" id="SSF109854">
    <property type="entry name" value="DinB/YfiT-like putative metalloenzymes"/>
    <property type="match status" value="1"/>
</dbReference>
<dbReference type="RefSeq" id="WP_145906838.1">
    <property type="nucleotide sequence ID" value="NZ_BAAAMZ010000003.1"/>
</dbReference>
<dbReference type="OrthoDB" id="3671213at2"/>
<evidence type="ECO:0000259" key="3">
    <source>
        <dbReference type="Pfam" id="PF11716"/>
    </source>
</evidence>
<dbReference type="EMBL" id="VIWT01000001">
    <property type="protein sequence ID" value="TWG00793.1"/>
    <property type="molecule type" value="Genomic_DNA"/>
</dbReference>
<protein>
    <submittedName>
        <fullName evidence="4">Uncharacterized protein (TIGR03083 family)</fullName>
    </submittedName>
</protein>
<dbReference type="Proteomes" id="UP000317940">
    <property type="component" value="Unassembled WGS sequence"/>
</dbReference>
<evidence type="ECO:0000313" key="4">
    <source>
        <dbReference type="EMBL" id="TWG00793.1"/>
    </source>
</evidence>
<sequence>MDHADQLNHLRRESAALERAVRQAAGAPGALLVPSCPEWSVADLALHMGAVYRVVARLVTERRDTPPDPADLSHLDLPADTAHWPPTDRPAEQPFAGPVPPGLADWLATGAAALAAALAETPLDTRVWTYGADPTVAFWLRVQAIEVSLHRWDAERALGEPGAPLATDLAVDAVAQTFEVMAPVRRVLRPAPAGAGECYRLRRTDGPQSWTVRFEGEQVLILDPADEQVRPDVELAGSAGDLVLFLWGRLPADRLAVSGDRAVLERYFTLVPQV</sequence>
<organism evidence="4 5">
    <name type="scientific">Kitasatospora viridis</name>
    <dbReference type="NCBI Taxonomy" id="281105"/>
    <lineage>
        <taxon>Bacteria</taxon>
        <taxon>Bacillati</taxon>
        <taxon>Actinomycetota</taxon>
        <taxon>Actinomycetes</taxon>
        <taxon>Kitasatosporales</taxon>
        <taxon>Streptomycetaceae</taxon>
        <taxon>Kitasatospora</taxon>
    </lineage>
</organism>
<name>A0A561UN53_9ACTN</name>
<feature type="domain" description="MDMPI C-terminal" evidence="2">
    <location>
        <begin position="168"/>
        <end position="266"/>
    </location>
</feature>